<gene>
    <name evidence="4" type="ORF">ACFPQB_21130</name>
</gene>
<dbReference type="PROSITE" id="PS51186">
    <property type="entry name" value="GNAT"/>
    <property type="match status" value="1"/>
</dbReference>
<dbReference type="InterPro" id="IPR000182">
    <property type="entry name" value="GNAT_dom"/>
</dbReference>
<dbReference type="RefSeq" id="WP_168798430.1">
    <property type="nucleotide sequence ID" value="NZ_JBHSNS010000015.1"/>
</dbReference>
<accession>A0ABW0ZKB7</accession>
<keyword evidence="1 4" id="KW-0808">Transferase</keyword>
<organism evidence="4 5">
    <name type="scientific">Nocardioides vastitatis</name>
    <dbReference type="NCBI Taxonomy" id="2568655"/>
    <lineage>
        <taxon>Bacteria</taxon>
        <taxon>Bacillati</taxon>
        <taxon>Actinomycetota</taxon>
        <taxon>Actinomycetes</taxon>
        <taxon>Propionibacteriales</taxon>
        <taxon>Nocardioidaceae</taxon>
        <taxon>Nocardioides</taxon>
    </lineage>
</organism>
<reference evidence="5" key="1">
    <citation type="journal article" date="2019" name="Int. J. Syst. Evol. Microbiol.">
        <title>The Global Catalogue of Microorganisms (GCM) 10K type strain sequencing project: providing services to taxonomists for standard genome sequencing and annotation.</title>
        <authorList>
            <consortium name="The Broad Institute Genomics Platform"/>
            <consortium name="The Broad Institute Genome Sequencing Center for Infectious Disease"/>
            <person name="Wu L."/>
            <person name="Ma J."/>
        </authorList>
    </citation>
    <scope>NUCLEOTIDE SEQUENCE [LARGE SCALE GENOMIC DNA]</scope>
    <source>
        <strain evidence="5">YIM 94188</strain>
    </source>
</reference>
<evidence type="ECO:0000256" key="1">
    <source>
        <dbReference type="ARBA" id="ARBA00022679"/>
    </source>
</evidence>
<keyword evidence="5" id="KW-1185">Reference proteome</keyword>
<evidence type="ECO:0000313" key="5">
    <source>
        <dbReference type="Proteomes" id="UP001596072"/>
    </source>
</evidence>
<dbReference type="CDD" id="cd04301">
    <property type="entry name" value="NAT_SF"/>
    <property type="match status" value="1"/>
</dbReference>
<dbReference type="EMBL" id="JBHSNS010000015">
    <property type="protein sequence ID" value="MFC5731429.1"/>
    <property type="molecule type" value="Genomic_DNA"/>
</dbReference>
<name>A0ABW0ZKB7_9ACTN</name>
<dbReference type="PANTHER" id="PTHR43877">
    <property type="entry name" value="AMINOALKYLPHOSPHONATE N-ACETYLTRANSFERASE-RELATED-RELATED"/>
    <property type="match status" value="1"/>
</dbReference>
<evidence type="ECO:0000313" key="4">
    <source>
        <dbReference type="EMBL" id="MFC5731429.1"/>
    </source>
</evidence>
<dbReference type="Pfam" id="PF00583">
    <property type="entry name" value="Acetyltransf_1"/>
    <property type="match status" value="1"/>
</dbReference>
<dbReference type="SUPFAM" id="SSF55729">
    <property type="entry name" value="Acyl-CoA N-acyltransferases (Nat)"/>
    <property type="match status" value="2"/>
</dbReference>
<evidence type="ECO:0000256" key="2">
    <source>
        <dbReference type="ARBA" id="ARBA00023315"/>
    </source>
</evidence>
<keyword evidence="2 4" id="KW-0012">Acyltransferase</keyword>
<dbReference type="EC" id="2.3.1.-" evidence="4"/>
<dbReference type="Proteomes" id="UP001596072">
    <property type="component" value="Unassembled WGS sequence"/>
</dbReference>
<evidence type="ECO:0000259" key="3">
    <source>
        <dbReference type="PROSITE" id="PS51186"/>
    </source>
</evidence>
<sequence>MDIAPFGPDDAAELEAWADLANAVARHDAPWQRPVTAKLAAAQFRHGWDGEPSTPYLARRDGRVVGAGTVATSERDNLHLAWLGVQVHPEHRRHGHGSAILEVLLDEAGRRGRTSVGIGGWEADAAAAFAKRHGFERKLAAINRRQFLADVDWAELDRRYDEAVAHATDYELERWRGATPAERLDELAEMASAINDAPHDDLDIEDEVFTAERMAAYETAVAGRDERLYRMVARHVPSASLAAQTVVVVSADEPTWGEQHDTSVMRVHRGHRLGLLLKVATMRWIREAEPQVETVDTWNAESNDHMIGVNELLGYRVMGREYSYQRAL</sequence>
<dbReference type="InterPro" id="IPR050832">
    <property type="entry name" value="Bact_Acetyltransf"/>
</dbReference>
<dbReference type="InterPro" id="IPR016181">
    <property type="entry name" value="Acyl_CoA_acyltransferase"/>
</dbReference>
<feature type="domain" description="N-acetyltransferase" evidence="3">
    <location>
        <begin position="1"/>
        <end position="157"/>
    </location>
</feature>
<proteinExistence type="predicted"/>
<protein>
    <submittedName>
        <fullName evidence="4">GNAT family N-acetyltransferase</fullName>
        <ecNumber evidence="4">2.3.1.-</ecNumber>
    </submittedName>
</protein>
<dbReference type="GO" id="GO:0016746">
    <property type="term" value="F:acyltransferase activity"/>
    <property type="evidence" value="ECO:0007669"/>
    <property type="project" value="UniProtKB-KW"/>
</dbReference>
<comment type="caution">
    <text evidence="4">The sequence shown here is derived from an EMBL/GenBank/DDBJ whole genome shotgun (WGS) entry which is preliminary data.</text>
</comment>
<dbReference type="Gene3D" id="3.40.630.30">
    <property type="match status" value="1"/>
</dbReference>